<keyword evidence="7" id="KW-0413">Isomerase</keyword>
<dbReference type="Proteomes" id="UP000269019">
    <property type="component" value="Chromosome"/>
</dbReference>
<dbReference type="GO" id="GO:0016117">
    <property type="term" value="P:carotenoid biosynthetic process"/>
    <property type="evidence" value="ECO:0007669"/>
    <property type="project" value="UniProtKB-KW"/>
</dbReference>
<reference evidence="9 10" key="1">
    <citation type="submission" date="2018-11" db="EMBL/GenBank/DDBJ databases">
        <authorList>
            <person name="Kleinhagauer T."/>
            <person name="Glaeser S.P."/>
            <person name="Spergser J."/>
            <person name="Ruckert C."/>
            <person name="Kaempfer P."/>
            <person name="Busse H.-J."/>
        </authorList>
    </citation>
    <scope>NUCLEOTIDE SEQUENCE [LARGE SCALE GENOMIC DNA]</scope>
    <source>
        <strain evidence="9 10">200CH</strain>
    </source>
</reference>
<name>A0A3G6J368_9CORY</name>
<feature type="transmembrane region" description="Helical" evidence="8">
    <location>
        <begin position="81"/>
        <end position="101"/>
    </location>
</feature>
<dbReference type="GO" id="GO:0016872">
    <property type="term" value="F:intramolecular lyase activity"/>
    <property type="evidence" value="ECO:0007669"/>
    <property type="project" value="InterPro"/>
</dbReference>
<dbReference type="InterPro" id="IPR017825">
    <property type="entry name" value="Lycopene_cyclase_dom"/>
</dbReference>
<evidence type="ECO:0008006" key="11">
    <source>
        <dbReference type="Google" id="ProtNLM"/>
    </source>
</evidence>
<feature type="transmembrane region" description="Helical" evidence="8">
    <location>
        <begin position="6"/>
        <end position="23"/>
    </location>
</feature>
<keyword evidence="6 8" id="KW-0472">Membrane</keyword>
<sequence>MHLWYLAMLVGSLFAMGLCDFRWKLTFFQHPKRAAAIIGGMLIGFLLWDAAGIATGVFFRGDSPYMTGIELFPEMPLEEPIFLIFLTYLTLNLTGLMRLLVTPWDELNPPATRSDSAQPGRVVQ</sequence>
<organism evidence="9 10">
    <name type="scientific">Corynebacterium choanae</name>
    <dbReference type="NCBI Taxonomy" id="1862358"/>
    <lineage>
        <taxon>Bacteria</taxon>
        <taxon>Bacillati</taxon>
        <taxon>Actinomycetota</taxon>
        <taxon>Actinomycetes</taxon>
        <taxon>Mycobacteriales</taxon>
        <taxon>Corynebacteriaceae</taxon>
        <taxon>Corynebacterium</taxon>
    </lineage>
</organism>
<proteinExistence type="predicted"/>
<accession>A0A3G6J368</accession>
<evidence type="ECO:0000256" key="8">
    <source>
        <dbReference type="SAM" id="Phobius"/>
    </source>
</evidence>
<evidence type="ECO:0000256" key="7">
    <source>
        <dbReference type="ARBA" id="ARBA00023235"/>
    </source>
</evidence>
<keyword evidence="4" id="KW-0125">Carotenoid biosynthesis</keyword>
<dbReference type="AlphaFoldDB" id="A0A3G6J368"/>
<evidence type="ECO:0000256" key="4">
    <source>
        <dbReference type="ARBA" id="ARBA00022746"/>
    </source>
</evidence>
<evidence type="ECO:0000256" key="1">
    <source>
        <dbReference type="ARBA" id="ARBA00004141"/>
    </source>
</evidence>
<evidence type="ECO:0000256" key="3">
    <source>
        <dbReference type="ARBA" id="ARBA00022692"/>
    </source>
</evidence>
<dbReference type="EMBL" id="CP033896">
    <property type="protein sequence ID" value="AZA12457.1"/>
    <property type="molecule type" value="Genomic_DNA"/>
</dbReference>
<dbReference type="OrthoDB" id="4774157at2"/>
<keyword evidence="10" id="KW-1185">Reference proteome</keyword>
<keyword evidence="5 8" id="KW-1133">Transmembrane helix</keyword>
<feature type="transmembrane region" description="Helical" evidence="8">
    <location>
        <begin position="35"/>
        <end position="61"/>
    </location>
</feature>
<evidence type="ECO:0000256" key="5">
    <source>
        <dbReference type="ARBA" id="ARBA00022989"/>
    </source>
</evidence>
<evidence type="ECO:0000256" key="6">
    <source>
        <dbReference type="ARBA" id="ARBA00023136"/>
    </source>
</evidence>
<dbReference type="KEGG" id="ccho:CCHOA_00120"/>
<comment type="subcellular location">
    <subcellularLocation>
        <location evidence="1">Membrane</location>
        <topology evidence="1">Multi-pass membrane protein</topology>
    </subcellularLocation>
</comment>
<dbReference type="GO" id="GO:0045436">
    <property type="term" value="F:lycopene beta cyclase activity"/>
    <property type="evidence" value="ECO:0007669"/>
    <property type="project" value="UniProtKB-ARBA"/>
</dbReference>
<comment type="pathway">
    <text evidence="2">Carotenoid biosynthesis.</text>
</comment>
<dbReference type="GO" id="GO:0016020">
    <property type="term" value="C:membrane"/>
    <property type="evidence" value="ECO:0007669"/>
    <property type="project" value="UniProtKB-SubCell"/>
</dbReference>
<evidence type="ECO:0000313" key="10">
    <source>
        <dbReference type="Proteomes" id="UP000269019"/>
    </source>
</evidence>
<protein>
    <recommendedName>
        <fullName evidence="11">Lycopene cyclase domain-containing protein</fullName>
    </recommendedName>
</protein>
<dbReference type="RefSeq" id="WP_123925580.1">
    <property type="nucleotide sequence ID" value="NZ_CP033896.1"/>
</dbReference>
<evidence type="ECO:0000256" key="2">
    <source>
        <dbReference type="ARBA" id="ARBA00004829"/>
    </source>
</evidence>
<keyword evidence="3 8" id="KW-0812">Transmembrane</keyword>
<dbReference type="NCBIfam" id="TIGR03462">
    <property type="entry name" value="CarR_dom_SF"/>
    <property type="match status" value="1"/>
</dbReference>
<evidence type="ECO:0000313" key="9">
    <source>
        <dbReference type="EMBL" id="AZA12457.1"/>
    </source>
</evidence>
<gene>
    <name evidence="9" type="ORF">CCHOA_00120</name>
</gene>